<sequence length="49" mass="5308">MTGFEITVLSGMTGFKITAFAVSGTGRGFSGKMALFYPAVEKYVFICFK</sequence>
<name>C6SFV2_NEIME</name>
<reference evidence="1" key="1">
    <citation type="journal article" date="2008" name="Proc. Natl. Acad. Sci. U.S.A.">
        <title>Whole-genome comparison of disease and carriage strains provides insights into virulence evolution in Neisseria meningitidis.</title>
        <authorList>
            <person name="Schoen C."/>
            <person name="Blom J."/>
            <person name="Claus H."/>
            <person name="Schramm-Glueck A."/>
            <person name="Brandt P."/>
            <person name="Mueller T."/>
            <person name="Goesmann A."/>
            <person name="Joseph B."/>
            <person name="Konietzny S."/>
            <person name="Kurzai O."/>
            <person name="Schmitt C."/>
            <person name="Friedrich T."/>
            <person name="Linke B."/>
            <person name="Vogel U."/>
            <person name="Frosch M."/>
        </authorList>
    </citation>
    <scope>NUCLEOTIDE SEQUENCE</scope>
    <source>
        <strain evidence="1">Alpha153</strain>
    </source>
</reference>
<gene>
    <name evidence="1" type="ORF">NME_2172</name>
</gene>
<evidence type="ECO:0000313" key="1">
    <source>
        <dbReference type="EMBL" id="CBA09283.1"/>
    </source>
</evidence>
<protein>
    <submittedName>
        <fullName evidence="1">Uncharacterized protein</fullName>
    </submittedName>
</protein>
<proteinExistence type="predicted"/>
<organism evidence="1">
    <name type="scientific">Neisseria meningitidis alpha153</name>
    <dbReference type="NCBI Taxonomy" id="663926"/>
    <lineage>
        <taxon>Bacteria</taxon>
        <taxon>Pseudomonadati</taxon>
        <taxon>Pseudomonadota</taxon>
        <taxon>Betaproteobacteria</taxon>
        <taxon>Neisseriales</taxon>
        <taxon>Neisseriaceae</taxon>
        <taxon>Neisseria</taxon>
    </lineage>
</organism>
<accession>C6SFV2</accession>
<dbReference type="EMBL" id="AM889137">
    <property type="protein sequence ID" value="CBA09283.1"/>
    <property type="molecule type" value="Genomic_DNA"/>
</dbReference>
<dbReference type="AlphaFoldDB" id="C6SFV2"/>